<organism evidence="4 5">
    <name type="scientific">Altererythrobacter rubellus</name>
    <dbReference type="NCBI Taxonomy" id="2173831"/>
    <lineage>
        <taxon>Bacteria</taxon>
        <taxon>Pseudomonadati</taxon>
        <taxon>Pseudomonadota</taxon>
        <taxon>Alphaproteobacteria</taxon>
        <taxon>Sphingomonadales</taxon>
        <taxon>Erythrobacteraceae</taxon>
        <taxon>Altererythrobacter</taxon>
    </lineage>
</organism>
<dbReference type="AlphaFoldDB" id="A0A9Y2B8S5"/>
<keyword evidence="3" id="KW-0732">Signal</keyword>
<evidence type="ECO:0000256" key="2">
    <source>
        <dbReference type="SAM" id="Phobius"/>
    </source>
</evidence>
<keyword evidence="2" id="KW-0812">Transmembrane</keyword>
<proteinExistence type="predicted"/>
<feature type="chain" id="PRO_5040963230" evidence="3">
    <location>
        <begin position="22"/>
        <end position="83"/>
    </location>
</feature>
<dbReference type="Proteomes" id="UP001231445">
    <property type="component" value="Chromosome"/>
</dbReference>
<dbReference type="EMBL" id="CP127221">
    <property type="protein sequence ID" value="WIW95924.1"/>
    <property type="molecule type" value="Genomic_DNA"/>
</dbReference>
<keyword evidence="2" id="KW-0472">Membrane</keyword>
<evidence type="ECO:0000313" key="4">
    <source>
        <dbReference type="EMBL" id="WIW95924.1"/>
    </source>
</evidence>
<keyword evidence="5" id="KW-1185">Reference proteome</keyword>
<feature type="region of interest" description="Disordered" evidence="1">
    <location>
        <begin position="64"/>
        <end position="83"/>
    </location>
</feature>
<gene>
    <name evidence="4" type="ORF">QQX03_02115</name>
</gene>
<name>A0A9Y2B8S5_9SPHN</name>
<dbReference type="RefSeq" id="WP_285976236.1">
    <property type="nucleotide sequence ID" value="NZ_CP127221.1"/>
</dbReference>
<feature type="transmembrane region" description="Helical" evidence="2">
    <location>
        <begin position="45"/>
        <end position="63"/>
    </location>
</feature>
<dbReference type="KEGG" id="arue:QQX03_02115"/>
<keyword evidence="2" id="KW-1133">Transmembrane helix</keyword>
<evidence type="ECO:0000313" key="5">
    <source>
        <dbReference type="Proteomes" id="UP001231445"/>
    </source>
</evidence>
<evidence type="ECO:0000256" key="3">
    <source>
        <dbReference type="SAM" id="SignalP"/>
    </source>
</evidence>
<protein>
    <submittedName>
        <fullName evidence="4">Uncharacterized protein</fullName>
    </submittedName>
</protein>
<evidence type="ECO:0000256" key="1">
    <source>
        <dbReference type="SAM" id="MobiDB-lite"/>
    </source>
</evidence>
<reference evidence="4 5" key="1">
    <citation type="submission" date="2023-06" db="EMBL/GenBank/DDBJ databases">
        <title>Altererythrobacter rubellus NBRC 112769 genome.</title>
        <authorList>
            <person name="Zhang K."/>
        </authorList>
    </citation>
    <scope>NUCLEOTIDE SEQUENCE [LARGE SCALE GENOMIC DNA]</scope>
    <source>
        <strain evidence="4 5">NBRC 112769</strain>
    </source>
</reference>
<sequence length="83" mass="8505">MISRLFATAAVLSLAVGPVLAQVANEPAAPEAAVQEEGESGFRDLLLPIAGAVGLAATIFIALDGDDDDDDDDYDDDDDPVSS</sequence>
<feature type="signal peptide" evidence="3">
    <location>
        <begin position="1"/>
        <end position="21"/>
    </location>
</feature>
<accession>A0A9Y2B8S5</accession>